<sequence length="187" mass="21013">MPQTLSRTKTVEVDPNSTTGTPPSSSTGQPSLSPSFSEVLEGLSDPEDVDPSTRWARVAVPDCYIEGRKSITFQKLDIRESNDEYGRSEIHLFGVTKSGHSILTRVYGFGHYCYYPASPDISEDDLDPLRDYLNSVLGTPVISLIEFQKQKVTKDSEEASFLKISLIDHREMKRLEDMSFFVQTKPL</sequence>
<dbReference type="AlphaFoldDB" id="A0A8H5EWJ0"/>
<dbReference type="EMBL" id="JAACJJ010000043">
    <property type="protein sequence ID" value="KAF5314966.1"/>
    <property type="molecule type" value="Genomic_DNA"/>
</dbReference>
<gene>
    <name evidence="2" type="ORF">D9619_007144</name>
</gene>
<evidence type="ECO:0000313" key="2">
    <source>
        <dbReference type="EMBL" id="KAF5314966.1"/>
    </source>
</evidence>
<protein>
    <submittedName>
        <fullName evidence="2">Uncharacterized protein</fullName>
    </submittedName>
</protein>
<organism evidence="2 3">
    <name type="scientific">Psilocybe cf. subviscida</name>
    <dbReference type="NCBI Taxonomy" id="2480587"/>
    <lineage>
        <taxon>Eukaryota</taxon>
        <taxon>Fungi</taxon>
        <taxon>Dikarya</taxon>
        <taxon>Basidiomycota</taxon>
        <taxon>Agaricomycotina</taxon>
        <taxon>Agaricomycetes</taxon>
        <taxon>Agaricomycetidae</taxon>
        <taxon>Agaricales</taxon>
        <taxon>Agaricineae</taxon>
        <taxon>Strophariaceae</taxon>
        <taxon>Psilocybe</taxon>
    </lineage>
</organism>
<name>A0A8H5EWJ0_9AGAR</name>
<dbReference type="Gene3D" id="3.30.342.10">
    <property type="entry name" value="DNA Polymerase, chain B, domain 1"/>
    <property type="match status" value="1"/>
</dbReference>
<dbReference type="InterPro" id="IPR012337">
    <property type="entry name" value="RNaseH-like_sf"/>
</dbReference>
<dbReference type="OrthoDB" id="2414538at2759"/>
<evidence type="ECO:0000313" key="3">
    <source>
        <dbReference type="Proteomes" id="UP000567179"/>
    </source>
</evidence>
<dbReference type="Proteomes" id="UP000567179">
    <property type="component" value="Unassembled WGS sequence"/>
</dbReference>
<accession>A0A8H5EWJ0</accession>
<evidence type="ECO:0000256" key="1">
    <source>
        <dbReference type="SAM" id="MobiDB-lite"/>
    </source>
</evidence>
<proteinExistence type="predicted"/>
<reference evidence="2 3" key="1">
    <citation type="journal article" date="2020" name="ISME J.">
        <title>Uncovering the hidden diversity of litter-decomposition mechanisms in mushroom-forming fungi.</title>
        <authorList>
            <person name="Floudas D."/>
            <person name="Bentzer J."/>
            <person name="Ahren D."/>
            <person name="Johansson T."/>
            <person name="Persson P."/>
            <person name="Tunlid A."/>
        </authorList>
    </citation>
    <scope>NUCLEOTIDE SEQUENCE [LARGE SCALE GENOMIC DNA]</scope>
    <source>
        <strain evidence="2 3">CBS 101986</strain>
    </source>
</reference>
<dbReference type="SUPFAM" id="SSF53098">
    <property type="entry name" value="Ribonuclease H-like"/>
    <property type="match status" value="1"/>
</dbReference>
<keyword evidence="3" id="KW-1185">Reference proteome</keyword>
<feature type="compositionally biased region" description="Low complexity" evidence="1">
    <location>
        <begin position="17"/>
        <end position="37"/>
    </location>
</feature>
<comment type="caution">
    <text evidence="2">The sequence shown here is derived from an EMBL/GenBank/DDBJ whole genome shotgun (WGS) entry which is preliminary data.</text>
</comment>
<feature type="region of interest" description="Disordered" evidence="1">
    <location>
        <begin position="1"/>
        <end position="51"/>
    </location>
</feature>